<dbReference type="Proteomes" id="UP000616346">
    <property type="component" value="Unassembled WGS sequence"/>
</dbReference>
<dbReference type="NCBIfam" id="TIGR00225">
    <property type="entry name" value="prc"/>
    <property type="match status" value="1"/>
</dbReference>
<accession>A0ABR8VA37</accession>
<dbReference type="CDD" id="cd06782">
    <property type="entry name" value="cpPDZ_CPP-like"/>
    <property type="match status" value="1"/>
</dbReference>
<dbReference type="PANTHER" id="PTHR32060">
    <property type="entry name" value="TAIL-SPECIFIC PROTEASE"/>
    <property type="match status" value="1"/>
</dbReference>
<feature type="domain" description="PDZ" evidence="6">
    <location>
        <begin position="90"/>
        <end position="160"/>
    </location>
</feature>
<reference evidence="7 8" key="1">
    <citation type="submission" date="2020-08" db="EMBL/GenBank/DDBJ databases">
        <title>A Genomic Blueprint of the Chicken Gut Microbiome.</title>
        <authorList>
            <person name="Gilroy R."/>
            <person name="Ravi A."/>
            <person name="Getino M."/>
            <person name="Pursley I."/>
            <person name="Horton D.L."/>
            <person name="Alikhan N.-F."/>
            <person name="Baker D."/>
            <person name="Gharbi K."/>
            <person name="Hall N."/>
            <person name="Watson M."/>
            <person name="Adriaenssens E.M."/>
            <person name="Foster-Nyarko E."/>
            <person name="Jarju S."/>
            <person name="Secka A."/>
            <person name="Antonio M."/>
            <person name="Oren A."/>
            <person name="Chaudhuri R."/>
            <person name="La Ragione R.M."/>
            <person name="Hildebrand F."/>
            <person name="Pallen M.J."/>
        </authorList>
    </citation>
    <scope>NUCLEOTIDE SEQUENCE [LARGE SCALE GENOMIC DNA]</scope>
    <source>
        <strain evidence="7 8">Sa1YUN3</strain>
    </source>
</reference>
<keyword evidence="2 5" id="KW-0645">Protease</keyword>
<keyword evidence="8" id="KW-1185">Reference proteome</keyword>
<dbReference type="PROSITE" id="PS50106">
    <property type="entry name" value="PDZ"/>
    <property type="match status" value="1"/>
</dbReference>
<dbReference type="SMART" id="SM00228">
    <property type="entry name" value="PDZ"/>
    <property type="match status" value="1"/>
</dbReference>
<gene>
    <name evidence="7" type="ORF">H9626_05330</name>
</gene>
<organism evidence="7 8">
    <name type="scientific">Phocaeicola faecium</name>
    <dbReference type="NCBI Taxonomy" id="2762213"/>
    <lineage>
        <taxon>Bacteria</taxon>
        <taxon>Pseudomonadati</taxon>
        <taxon>Bacteroidota</taxon>
        <taxon>Bacteroidia</taxon>
        <taxon>Bacteroidales</taxon>
        <taxon>Bacteroidaceae</taxon>
        <taxon>Phocaeicola</taxon>
    </lineage>
</organism>
<keyword evidence="3 5" id="KW-0378">Hydrolase</keyword>
<proteinExistence type="inferred from homology"/>
<dbReference type="CDD" id="cd07560">
    <property type="entry name" value="Peptidase_S41_CPP"/>
    <property type="match status" value="1"/>
</dbReference>
<dbReference type="Gene3D" id="3.30.750.44">
    <property type="match status" value="1"/>
</dbReference>
<dbReference type="SUPFAM" id="SSF50156">
    <property type="entry name" value="PDZ domain-like"/>
    <property type="match status" value="1"/>
</dbReference>
<keyword evidence="4 5" id="KW-0720">Serine protease</keyword>
<evidence type="ECO:0000259" key="6">
    <source>
        <dbReference type="PROSITE" id="PS50106"/>
    </source>
</evidence>
<comment type="caution">
    <text evidence="7">The sequence shown here is derived from an EMBL/GenBank/DDBJ whole genome shotgun (WGS) entry which is preliminary data.</text>
</comment>
<dbReference type="SMART" id="SM00245">
    <property type="entry name" value="TSPc"/>
    <property type="match status" value="1"/>
</dbReference>
<dbReference type="SUPFAM" id="SSF52096">
    <property type="entry name" value="ClpP/crotonase"/>
    <property type="match status" value="1"/>
</dbReference>
<dbReference type="RefSeq" id="WP_178256033.1">
    <property type="nucleotide sequence ID" value="NZ_JACSPQ010000001.1"/>
</dbReference>
<evidence type="ECO:0000256" key="3">
    <source>
        <dbReference type="ARBA" id="ARBA00022801"/>
    </source>
</evidence>
<dbReference type="InterPro" id="IPR036034">
    <property type="entry name" value="PDZ_sf"/>
</dbReference>
<evidence type="ECO:0000313" key="8">
    <source>
        <dbReference type="Proteomes" id="UP000616346"/>
    </source>
</evidence>
<dbReference type="Gene3D" id="2.30.42.10">
    <property type="match status" value="1"/>
</dbReference>
<comment type="similarity">
    <text evidence="1 5">Belongs to the peptidase S41A family.</text>
</comment>
<dbReference type="EMBL" id="JACSPQ010000001">
    <property type="protein sequence ID" value="MBD8001644.1"/>
    <property type="molecule type" value="Genomic_DNA"/>
</dbReference>
<dbReference type="Pfam" id="PF03572">
    <property type="entry name" value="Peptidase_S41"/>
    <property type="match status" value="1"/>
</dbReference>
<evidence type="ECO:0000256" key="4">
    <source>
        <dbReference type="ARBA" id="ARBA00022825"/>
    </source>
</evidence>
<sequence length="547" mass="61141">MMKNNTRFIPFLLAICLVAGIGIGTFYANHFSGNKLGIINTSSNKLNALLHIIDDQYVDTVKVNDLVEETMPLILSELDPHSSYIPAKDLEAVNSELKGSFSGIGIQFTIQDDTIHINSVIKGGPSEKVGLMAGDRIVEVDDSAFVGKIVTNFEAMKRLKGEKGSKVKLGIFRPGEKEILDFTVIRGDIPVKSIDAAYMINDKFGYVKVNKFGETTYPELLIALAKLNQEDCKGMIIDLRGNTGGYMAAAIQMINEFLPGNRLIVYTQGRKSPRENYTSNGSGSSQQMPLIVLIDEISASASEIFAGAIQDNDRGTIIGRRSFGKGLVQQPIEFSDGSAIRLTIARYYTPSGRCIQKPYEKGKDEEYELDLLTRYEHGEFFSADSIKQNENEVYHTSLGRPVYGGGGIMPDIFVPQDTTDMTSYFRMAANRGLIIRYSFDYTDQNRSDLLQYETPDQLVDYLKTQKLLNKFAAWAEKKGLKRRNNLMQKSKKLFELSLYGNIIYNMLGMEAYIQYLNQTDKTVLKALEVLEKGESFPKAPEETESPQ</sequence>
<dbReference type="InterPro" id="IPR029045">
    <property type="entry name" value="ClpP/crotonase-like_dom_sf"/>
</dbReference>
<evidence type="ECO:0000256" key="1">
    <source>
        <dbReference type="ARBA" id="ARBA00009179"/>
    </source>
</evidence>
<name>A0ABR8VA37_9BACT</name>
<evidence type="ECO:0000256" key="5">
    <source>
        <dbReference type="RuleBase" id="RU004404"/>
    </source>
</evidence>
<dbReference type="InterPro" id="IPR001478">
    <property type="entry name" value="PDZ"/>
</dbReference>
<protein>
    <submittedName>
        <fullName evidence="7">S41 family peptidase</fullName>
    </submittedName>
</protein>
<evidence type="ECO:0000313" key="7">
    <source>
        <dbReference type="EMBL" id="MBD8001644.1"/>
    </source>
</evidence>
<dbReference type="PANTHER" id="PTHR32060:SF30">
    <property type="entry name" value="CARBOXY-TERMINAL PROCESSING PROTEASE CTPA"/>
    <property type="match status" value="1"/>
</dbReference>
<dbReference type="Gene3D" id="3.90.226.10">
    <property type="entry name" value="2-enoyl-CoA Hydratase, Chain A, domain 1"/>
    <property type="match status" value="1"/>
</dbReference>
<dbReference type="InterPro" id="IPR005151">
    <property type="entry name" value="Tail-specific_protease"/>
</dbReference>
<evidence type="ECO:0000256" key="2">
    <source>
        <dbReference type="ARBA" id="ARBA00022670"/>
    </source>
</evidence>
<dbReference type="InterPro" id="IPR004447">
    <property type="entry name" value="Peptidase_S41A"/>
</dbReference>
<dbReference type="Pfam" id="PF13180">
    <property type="entry name" value="PDZ_2"/>
    <property type="match status" value="1"/>
</dbReference>